<dbReference type="OrthoDB" id="10248252at2759"/>
<dbReference type="PANTHER" id="PTHR19848">
    <property type="entry name" value="WD40 REPEAT PROTEIN"/>
    <property type="match status" value="1"/>
</dbReference>
<dbReference type="SMART" id="SM00320">
    <property type="entry name" value="WD40"/>
    <property type="match status" value="4"/>
</dbReference>
<evidence type="ECO:0008006" key="6">
    <source>
        <dbReference type="Google" id="ProtNLM"/>
    </source>
</evidence>
<evidence type="ECO:0000256" key="2">
    <source>
        <dbReference type="ARBA" id="ARBA00022737"/>
    </source>
</evidence>
<dbReference type="HOGENOM" id="CLU_028047_0_0_1"/>
<evidence type="ECO:0000313" key="5">
    <source>
        <dbReference type="Proteomes" id="UP000054018"/>
    </source>
</evidence>
<feature type="non-terminal residue" evidence="4">
    <location>
        <position position="263"/>
    </location>
</feature>
<keyword evidence="1 3" id="KW-0853">WD repeat</keyword>
<protein>
    <recommendedName>
        <fullName evidence="6">WD40 repeat-like protein</fullName>
    </recommendedName>
</protein>
<feature type="non-terminal residue" evidence="4">
    <location>
        <position position="1"/>
    </location>
</feature>
<dbReference type="AlphaFoldDB" id="A0A0C9YD62"/>
<dbReference type="PANTHER" id="PTHR19848:SF8">
    <property type="entry name" value="F-BOX AND WD REPEAT DOMAIN CONTAINING 7"/>
    <property type="match status" value="1"/>
</dbReference>
<feature type="repeat" description="WD" evidence="3">
    <location>
        <begin position="126"/>
        <end position="160"/>
    </location>
</feature>
<evidence type="ECO:0000256" key="1">
    <source>
        <dbReference type="ARBA" id="ARBA00022574"/>
    </source>
</evidence>
<keyword evidence="2" id="KW-0677">Repeat</keyword>
<evidence type="ECO:0000313" key="4">
    <source>
        <dbReference type="EMBL" id="KIK11754.1"/>
    </source>
</evidence>
<name>A0A0C9YD62_9AGAM</name>
<dbReference type="InterPro" id="IPR015943">
    <property type="entry name" value="WD40/YVTN_repeat-like_dom_sf"/>
</dbReference>
<proteinExistence type="predicted"/>
<dbReference type="PROSITE" id="PS50082">
    <property type="entry name" value="WD_REPEATS_2"/>
    <property type="match status" value="1"/>
</dbReference>
<organism evidence="4 5">
    <name type="scientific">Pisolithus microcarpus 441</name>
    <dbReference type="NCBI Taxonomy" id="765257"/>
    <lineage>
        <taxon>Eukaryota</taxon>
        <taxon>Fungi</taxon>
        <taxon>Dikarya</taxon>
        <taxon>Basidiomycota</taxon>
        <taxon>Agaricomycotina</taxon>
        <taxon>Agaricomycetes</taxon>
        <taxon>Agaricomycetidae</taxon>
        <taxon>Boletales</taxon>
        <taxon>Sclerodermatineae</taxon>
        <taxon>Pisolithaceae</taxon>
        <taxon>Pisolithus</taxon>
    </lineage>
</organism>
<evidence type="ECO:0000256" key="3">
    <source>
        <dbReference type="PROSITE-ProRule" id="PRU00221"/>
    </source>
</evidence>
<sequence>VKAVAFVDESQVVGGHDNGDVRRWNIKGGQQLGQTMKGDGAVYSIAVSQDGRWIVSGDDGYKAIVWNALTNEKVHHTEHGHYVCAVDISSDCTEFVAASWKTTNNVRLFDISSGTQLLPPIPHSNVVGVKFSPDGSRFATASSDSGVRVYSTHDGRVLFDSADSPWWVTPLAWSADGQQLFVARKGKIMSFNISDSSSSEWSIHENQSPVSIASNGIFIACSADSSVSLWDCMSHQQLGSIITHTAGIRFIALSLSGGYLACG</sequence>
<dbReference type="STRING" id="765257.A0A0C9YD62"/>
<reference evidence="4 5" key="1">
    <citation type="submission" date="2014-04" db="EMBL/GenBank/DDBJ databases">
        <authorList>
            <consortium name="DOE Joint Genome Institute"/>
            <person name="Kuo A."/>
            <person name="Kohler A."/>
            <person name="Costa M.D."/>
            <person name="Nagy L.G."/>
            <person name="Floudas D."/>
            <person name="Copeland A."/>
            <person name="Barry K.W."/>
            <person name="Cichocki N."/>
            <person name="Veneault-Fourrey C."/>
            <person name="LaButti K."/>
            <person name="Lindquist E.A."/>
            <person name="Lipzen A."/>
            <person name="Lundell T."/>
            <person name="Morin E."/>
            <person name="Murat C."/>
            <person name="Sun H."/>
            <person name="Tunlid A."/>
            <person name="Henrissat B."/>
            <person name="Grigoriev I.V."/>
            <person name="Hibbett D.S."/>
            <person name="Martin F."/>
            <person name="Nordberg H.P."/>
            <person name="Cantor M.N."/>
            <person name="Hua S.X."/>
        </authorList>
    </citation>
    <scope>NUCLEOTIDE SEQUENCE [LARGE SCALE GENOMIC DNA]</scope>
    <source>
        <strain evidence="4 5">441</strain>
    </source>
</reference>
<dbReference type="SUPFAM" id="SSF50978">
    <property type="entry name" value="WD40 repeat-like"/>
    <property type="match status" value="1"/>
</dbReference>
<dbReference type="Gene3D" id="2.130.10.10">
    <property type="entry name" value="YVTN repeat-like/Quinoprotein amine dehydrogenase"/>
    <property type="match status" value="2"/>
</dbReference>
<accession>A0A0C9YD62</accession>
<dbReference type="Proteomes" id="UP000054018">
    <property type="component" value="Unassembled WGS sequence"/>
</dbReference>
<dbReference type="Pfam" id="PF00400">
    <property type="entry name" value="WD40"/>
    <property type="match status" value="3"/>
</dbReference>
<dbReference type="InterPro" id="IPR036322">
    <property type="entry name" value="WD40_repeat_dom_sf"/>
</dbReference>
<gene>
    <name evidence="4" type="ORF">PISMIDRAFT_46025</name>
</gene>
<dbReference type="InterPro" id="IPR001680">
    <property type="entry name" value="WD40_rpt"/>
</dbReference>
<keyword evidence="5" id="KW-1185">Reference proteome</keyword>
<dbReference type="EMBL" id="KN834162">
    <property type="protein sequence ID" value="KIK11754.1"/>
    <property type="molecule type" value="Genomic_DNA"/>
</dbReference>
<reference evidence="5" key="2">
    <citation type="submission" date="2015-01" db="EMBL/GenBank/DDBJ databases">
        <title>Evolutionary Origins and Diversification of the Mycorrhizal Mutualists.</title>
        <authorList>
            <consortium name="DOE Joint Genome Institute"/>
            <consortium name="Mycorrhizal Genomics Consortium"/>
            <person name="Kohler A."/>
            <person name="Kuo A."/>
            <person name="Nagy L.G."/>
            <person name="Floudas D."/>
            <person name="Copeland A."/>
            <person name="Barry K.W."/>
            <person name="Cichocki N."/>
            <person name="Veneault-Fourrey C."/>
            <person name="LaButti K."/>
            <person name="Lindquist E.A."/>
            <person name="Lipzen A."/>
            <person name="Lundell T."/>
            <person name="Morin E."/>
            <person name="Murat C."/>
            <person name="Riley R."/>
            <person name="Ohm R."/>
            <person name="Sun H."/>
            <person name="Tunlid A."/>
            <person name="Henrissat B."/>
            <person name="Grigoriev I.V."/>
            <person name="Hibbett D.S."/>
            <person name="Martin F."/>
        </authorList>
    </citation>
    <scope>NUCLEOTIDE SEQUENCE [LARGE SCALE GENOMIC DNA]</scope>
    <source>
        <strain evidence="5">441</strain>
    </source>
</reference>